<sequence length="50" mass="5778">MNKSPKGLSKNKNKKSIKNEDLKNISGGRVRFPESPAEPDEIRRILDERR</sequence>
<proteinExistence type="predicted"/>
<protein>
    <submittedName>
        <fullName evidence="2">Uncharacterized protein</fullName>
    </submittedName>
</protein>
<dbReference type="PATRIC" id="fig|456.5.peg.723"/>
<dbReference type="RefSeq" id="WP_156413815.1">
    <property type="nucleotide sequence ID" value="NZ_CAAAIC010000004.1"/>
</dbReference>
<comment type="caution">
    <text evidence="2">The sequence shown here is derived from an EMBL/GenBank/DDBJ whole genome shotgun (WGS) entry which is preliminary data.</text>
</comment>
<evidence type="ECO:0000313" key="2">
    <source>
        <dbReference type="EMBL" id="KTD16378.1"/>
    </source>
</evidence>
<gene>
    <name evidence="2" type="ORF">Ljor_0684</name>
</gene>
<evidence type="ECO:0000256" key="1">
    <source>
        <dbReference type="SAM" id="MobiDB-lite"/>
    </source>
</evidence>
<dbReference type="EMBL" id="LNYJ01000011">
    <property type="protein sequence ID" value="KTD16378.1"/>
    <property type="molecule type" value="Genomic_DNA"/>
</dbReference>
<organism evidence="2 3">
    <name type="scientific">Legionella jordanis</name>
    <dbReference type="NCBI Taxonomy" id="456"/>
    <lineage>
        <taxon>Bacteria</taxon>
        <taxon>Pseudomonadati</taxon>
        <taxon>Pseudomonadota</taxon>
        <taxon>Gammaproteobacteria</taxon>
        <taxon>Legionellales</taxon>
        <taxon>Legionellaceae</taxon>
        <taxon>Legionella</taxon>
    </lineage>
</organism>
<feature type="region of interest" description="Disordered" evidence="1">
    <location>
        <begin position="1"/>
        <end position="50"/>
    </location>
</feature>
<evidence type="ECO:0000313" key="3">
    <source>
        <dbReference type="Proteomes" id="UP000055035"/>
    </source>
</evidence>
<accession>A0A0W0V8G4</accession>
<dbReference type="STRING" id="456.Ljor_0684"/>
<dbReference type="Proteomes" id="UP000055035">
    <property type="component" value="Unassembled WGS sequence"/>
</dbReference>
<keyword evidence="3" id="KW-1185">Reference proteome</keyword>
<dbReference type="AlphaFoldDB" id="A0A0W0V8G4"/>
<name>A0A0W0V8G4_9GAMM</name>
<feature type="compositionally biased region" description="Basic and acidic residues" evidence="1">
    <location>
        <begin position="40"/>
        <end position="50"/>
    </location>
</feature>
<reference evidence="2 3" key="1">
    <citation type="submission" date="2015-11" db="EMBL/GenBank/DDBJ databases">
        <title>Genomic analysis of 38 Legionella species identifies large and diverse effector repertoires.</title>
        <authorList>
            <person name="Burstein D."/>
            <person name="Amaro F."/>
            <person name="Zusman T."/>
            <person name="Lifshitz Z."/>
            <person name="Cohen O."/>
            <person name="Gilbert J.A."/>
            <person name="Pupko T."/>
            <person name="Shuman H.A."/>
            <person name="Segal G."/>
        </authorList>
    </citation>
    <scope>NUCLEOTIDE SEQUENCE [LARGE SCALE GENOMIC DNA]</scope>
    <source>
        <strain evidence="2 3">BL-540</strain>
    </source>
</reference>